<evidence type="ECO:0000256" key="1">
    <source>
        <dbReference type="SAM" id="MobiDB-lite"/>
    </source>
</evidence>
<keyword evidence="4" id="KW-1185">Reference proteome</keyword>
<proteinExistence type="predicted"/>
<reference evidence="3 4" key="1">
    <citation type="submission" date="2024-01" db="EMBL/GenBank/DDBJ databases">
        <title>The genomes of 5 underutilized Papilionoideae crops provide insights into root nodulation and disease resistanc.</title>
        <authorList>
            <person name="Yuan L."/>
        </authorList>
    </citation>
    <scope>NUCLEOTIDE SEQUENCE [LARGE SCALE GENOMIC DNA]</scope>
    <source>
        <strain evidence="3">ZHUSHIDOU_FW_LH</strain>
        <tissue evidence="3">Leaf</tissue>
    </source>
</reference>
<evidence type="ECO:0000256" key="2">
    <source>
        <dbReference type="SAM" id="SignalP"/>
    </source>
</evidence>
<feature type="chain" id="PRO_5042961822" evidence="2">
    <location>
        <begin position="24"/>
        <end position="81"/>
    </location>
</feature>
<name>A0AAN9J390_CROPI</name>
<dbReference type="Proteomes" id="UP001372338">
    <property type="component" value="Unassembled WGS sequence"/>
</dbReference>
<sequence>MANSKHLLACLTLLMLLFLKLESRSLEAVVERKKSPAKSCSRELIQKSQLQKANFAKEGLNFPNPYESKRLSPQGPDPRHH</sequence>
<evidence type="ECO:0000313" key="3">
    <source>
        <dbReference type="EMBL" id="KAK7290866.1"/>
    </source>
</evidence>
<keyword evidence="2" id="KW-0732">Signal</keyword>
<dbReference type="AlphaFoldDB" id="A0AAN9J390"/>
<feature type="region of interest" description="Disordered" evidence="1">
    <location>
        <begin position="59"/>
        <end position="81"/>
    </location>
</feature>
<comment type="caution">
    <text evidence="3">The sequence shown here is derived from an EMBL/GenBank/DDBJ whole genome shotgun (WGS) entry which is preliminary data.</text>
</comment>
<evidence type="ECO:0000313" key="4">
    <source>
        <dbReference type="Proteomes" id="UP001372338"/>
    </source>
</evidence>
<feature type="signal peptide" evidence="2">
    <location>
        <begin position="1"/>
        <end position="23"/>
    </location>
</feature>
<protein>
    <submittedName>
        <fullName evidence="3">Uncharacterized protein</fullName>
    </submittedName>
</protein>
<organism evidence="3 4">
    <name type="scientific">Crotalaria pallida</name>
    <name type="common">Smooth rattlebox</name>
    <name type="synonym">Crotalaria striata</name>
    <dbReference type="NCBI Taxonomy" id="3830"/>
    <lineage>
        <taxon>Eukaryota</taxon>
        <taxon>Viridiplantae</taxon>
        <taxon>Streptophyta</taxon>
        <taxon>Embryophyta</taxon>
        <taxon>Tracheophyta</taxon>
        <taxon>Spermatophyta</taxon>
        <taxon>Magnoliopsida</taxon>
        <taxon>eudicotyledons</taxon>
        <taxon>Gunneridae</taxon>
        <taxon>Pentapetalae</taxon>
        <taxon>rosids</taxon>
        <taxon>fabids</taxon>
        <taxon>Fabales</taxon>
        <taxon>Fabaceae</taxon>
        <taxon>Papilionoideae</taxon>
        <taxon>50 kb inversion clade</taxon>
        <taxon>genistoids sensu lato</taxon>
        <taxon>core genistoids</taxon>
        <taxon>Crotalarieae</taxon>
        <taxon>Crotalaria</taxon>
    </lineage>
</organism>
<accession>A0AAN9J390</accession>
<dbReference type="EMBL" id="JAYWIO010000001">
    <property type="protein sequence ID" value="KAK7290866.1"/>
    <property type="molecule type" value="Genomic_DNA"/>
</dbReference>
<gene>
    <name evidence="3" type="ORF">RIF29_05606</name>
</gene>